<dbReference type="OrthoDB" id="1546383at2759"/>
<evidence type="ECO:0000256" key="2">
    <source>
        <dbReference type="ARBA" id="ARBA00007456"/>
    </source>
</evidence>
<evidence type="ECO:0000313" key="12">
    <source>
        <dbReference type="Proteomes" id="UP000541444"/>
    </source>
</evidence>
<dbReference type="AlphaFoldDB" id="A0A7J7LRV7"/>
<dbReference type="PANTHER" id="PTHR31238">
    <property type="entry name" value="GERMIN-LIKE PROTEIN SUBFAMILY 3 MEMBER 3"/>
    <property type="match status" value="1"/>
</dbReference>
<feature type="binding site" evidence="7">
    <location>
        <position position="96"/>
    </location>
    <ligand>
        <name>oxalate</name>
        <dbReference type="ChEBI" id="CHEBI:30623"/>
    </ligand>
</feature>
<feature type="chain" id="PRO_5029949833" description="Germin-like protein" evidence="9">
    <location>
        <begin position="22"/>
        <end position="200"/>
    </location>
</feature>
<keyword evidence="3 9" id="KW-0052">Apoplast</keyword>
<keyword evidence="6 7" id="KW-0464">Manganese</keyword>
<proteinExistence type="inferred from homology"/>
<keyword evidence="5 7" id="KW-0479">Metal-binding</keyword>
<evidence type="ECO:0000256" key="4">
    <source>
        <dbReference type="ARBA" id="ARBA00022525"/>
    </source>
</evidence>
<evidence type="ECO:0000256" key="7">
    <source>
        <dbReference type="PIRSR" id="PIRSR601929-1"/>
    </source>
</evidence>
<feature type="binding site" evidence="8">
    <location>
        <position position="94"/>
    </location>
    <ligand>
        <name>Mn(2+)</name>
        <dbReference type="ChEBI" id="CHEBI:29035"/>
    </ligand>
</feature>
<keyword evidence="9" id="KW-0732">Signal</keyword>
<dbReference type="PRINTS" id="PR00325">
    <property type="entry name" value="GERMIN"/>
</dbReference>
<dbReference type="GO" id="GO:0030145">
    <property type="term" value="F:manganese ion binding"/>
    <property type="evidence" value="ECO:0007669"/>
    <property type="project" value="UniProtKB-UniRule"/>
</dbReference>
<evidence type="ECO:0000259" key="10">
    <source>
        <dbReference type="SMART" id="SM00835"/>
    </source>
</evidence>
<dbReference type="Gene3D" id="2.60.120.10">
    <property type="entry name" value="Jelly Rolls"/>
    <property type="match status" value="1"/>
</dbReference>
<feature type="binding site" evidence="8">
    <location>
        <position position="96"/>
    </location>
    <ligand>
        <name>Mn(2+)</name>
        <dbReference type="ChEBI" id="CHEBI:29035"/>
    </ligand>
</feature>
<comment type="subcellular location">
    <subcellularLocation>
        <location evidence="1 9">Secreted</location>
        <location evidence="1 9">Extracellular space</location>
        <location evidence="1 9">Apoplast</location>
    </subcellularLocation>
</comment>
<evidence type="ECO:0000256" key="9">
    <source>
        <dbReference type="RuleBase" id="RU366015"/>
    </source>
</evidence>
<dbReference type="Proteomes" id="UP000541444">
    <property type="component" value="Unassembled WGS sequence"/>
</dbReference>
<dbReference type="InterPro" id="IPR001929">
    <property type="entry name" value="Germin"/>
</dbReference>
<feature type="domain" description="Cupin type-1" evidence="10">
    <location>
        <begin position="48"/>
        <end position="192"/>
    </location>
</feature>
<reference evidence="11 12" key="1">
    <citation type="journal article" date="2020" name="IScience">
        <title>Genome Sequencing of the Endangered Kingdonia uniflora (Circaeasteraceae, Ranunculales) Reveals Potential Mechanisms of Evolutionary Specialization.</title>
        <authorList>
            <person name="Sun Y."/>
            <person name="Deng T."/>
            <person name="Zhang A."/>
            <person name="Moore M.J."/>
            <person name="Landis J.B."/>
            <person name="Lin N."/>
            <person name="Zhang H."/>
            <person name="Zhang X."/>
            <person name="Huang J."/>
            <person name="Zhang X."/>
            <person name="Sun H."/>
            <person name="Wang H."/>
        </authorList>
    </citation>
    <scope>NUCLEOTIDE SEQUENCE [LARGE SCALE GENOMIC DNA]</scope>
    <source>
        <strain evidence="11">TB1705</strain>
        <tissue evidence="11">Leaf</tissue>
    </source>
</reference>
<organism evidence="11 12">
    <name type="scientific">Kingdonia uniflora</name>
    <dbReference type="NCBI Taxonomy" id="39325"/>
    <lineage>
        <taxon>Eukaryota</taxon>
        <taxon>Viridiplantae</taxon>
        <taxon>Streptophyta</taxon>
        <taxon>Embryophyta</taxon>
        <taxon>Tracheophyta</taxon>
        <taxon>Spermatophyta</taxon>
        <taxon>Magnoliopsida</taxon>
        <taxon>Ranunculales</taxon>
        <taxon>Circaeasteraceae</taxon>
        <taxon>Kingdonia</taxon>
    </lineage>
</organism>
<dbReference type="GO" id="GO:0048046">
    <property type="term" value="C:apoplast"/>
    <property type="evidence" value="ECO:0007669"/>
    <property type="project" value="UniProtKB-SubCell"/>
</dbReference>
<keyword evidence="4 9" id="KW-0964">Secreted</keyword>
<dbReference type="CDD" id="cd02241">
    <property type="entry name" value="cupin_OxOx"/>
    <property type="match status" value="1"/>
</dbReference>
<feature type="binding site" evidence="7">
    <location>
        <position position="101"/>
    </location>
    <ligand>
        <name>oxalate</name>
        <dbReference type="ChEBI" id="CHEBI:30623"/>
    </ligand>
</feature>
<protein>
    <recommendedName>
        <fullName evidence="9">Germin-like protein</fullName>
    </recommendedName>
</protein>
<feature type="binding site" evidence="8">
    <location>
        <position position="101"/>
    </location>
    <ligand>
        <name>Mn(2+)</name>
        <dbReference type="ChEBI" id="CHEBI:29035"/>
    </ligand>
</feature>
<evidence type="ECO:0000256" key="8">
    <source>
        <dbReference type="PIRSR" id="PIRSR601929-2"/>
    </source>
</evidence>
<dbReference type="SUPFAM" id="SSF51182">
    <property type="entry name" value="RmlC-like cupins"/>
    <property type="match status" value="1"/>
</dbReference>
<evidence type="ECO:0000256" key="3">
    <source>
        <dbReference type="ARBA" id="ARBA00022523"/>
    </source>
</evidence>
<dbReference type="InterPro" id="IPR006045">
    <property type="entry name" value="Cupin_1"/>
</dbReference>
<evidence type="ECO:0000256" key="5">
    <source>
        <dbReference type="ARBA" id="ARBA00022723"/>
    </source>
</evidence>
<accession>A0A7J7LRV7</accession>
<gene>
    <name evidence="11" type="ORF">GIB67_034156</name>
</gene>
<dbReference type="InterPro" id="IPR011051">
    <property type="entry name" value="RmlC_Cupin_sf"/>
</dbReference>
<dbReference type="EMBL" id="JACGCM010002067">
    <property type="protein sequence ID" value="KAF6145386.1"/>
    <property type="molecule type" value="Genomic_DNA"/>
</dbReference>
<dbReference type="SMART" id="SM00835">
    <property type="entry name" value="Cupin_1"/>
    <property type="match status" value="1"/>
</dbReference>
<comment type="similarity">
    <text evidence="2 9">Belongs to the germin family.</text>
</comment>
<keyword evidence="12" id="KW-1185">Reference proteome</keyword>
<dbReference type="InterPro" id="IPR014710">
    <property type="entry name" value="RmlC-like_jellyroll"/>
</dbReference>
<comment type="caution">
    <text evidence="11">The sequence shown here is derived from an EMBL/GenBank/DDBJ whole genome shotgun (WGS) entry which is preliminary data.</text>
</comment>
<feature type="binding site" evidence="7">
    <location>
        <position position="91"/>
    </location>
    <ligand>
        <name>oxalate</name>
        <dbReference type="ChEBI" id="CHEBI:30623"/>
    </ligand>
</feature>
<feature type="binding site" evidence="8">
    <location>
        <position position="140"/>
    </location>
    <ligand>
        <name>Mn(2+)</name>
        <dbReference type="ChEBI" id="CHEBI:29035"/>
    </ligand>
</feature>
<dbReference type="Pfam" id="PF00190">
    <property type="entry name" value="Cupin_1"/>
    <property type="match status" value="1"/>
</dbReference>
<evidence type="ECO:0000256" key="6">
    <source>
        <dbReference type="ARBA" id="ARBA00023211"/>
    </source>
</evidence>
<name>A0A7J7LRV7_9MAGN</name>
<feature type="signal peptide" evidence="9">
    <location>
        <begin position="1"/>
        <end position="21"/>
    </location>
</feature>
<evidence type="ECO:0000313" key="11">
    <source>
        <dbReference type="EMBL" id="KAF6145386.1"/>
    </source>
</evidence>
<evidence type="ECO:0000256" key="1">
    <source>
        <dbReference type="ARBA" id="ARBA00004271"/>
    </source>
</evidence>
<sequence length="200" mass="20922">MANSLALVAGLALLFLAIVRAQDAGSGNFNVPNGIDRNKIDGSYFTFTGLRNGVPAKNGVGLKTVSVTEFPALDGMGVSMELLEFPAGAVNAPHNHPRGAEMLYLAEGSLTVGTTDSNGKLYKSLLQKGDVFAFPQGLTHYQANFGTQRAVGLAAFGSSKAGTTLLPKNIFVSNIPDNVLTTSFNIPAPILQKIKAGLKN</sequence>